<dbReference type="GO" id="GO:0000978">
    <property type="term" value="F:RNA polymerase II cis-regulatory region sequence-specific DNA binding"/>
    <property type="evidence" value="ECO:0007669"/>
    <property type="project" value="TreeGrafter"/>
</dbReference>
<dbReference type="AlphaFoldDB" id="A0A5C5FYJ9"/>
<dbReference type="OrthoDB" id="6247875at2759"/>
<organism evidence="5 6">
    <name type="scientific">Rhodotorula diobovata</name>
    <dbReference type="NCBI Taxonomy" id="5288"/>
    <lineage>
        <taxon>Eukaryota</taxon>
        <taxon>Fungi</taxon>
        <taxon>Dikarya</taxon>
        <taxon>Basidiomycota</taxon>
        <taxon>Pucciniomycotina</taxon>
        <taxon>Microbotryomycetes</taxon>
        <taxon>Sporidiobolales</taxon>
        <taxon>Sporidiobolaceae</taxon>
        <taxon>Rhodotorula</taxon>
    </lineage>
</organism>
<dbReference type="PANTHER" id="PTHR45789">
    <property type="entry name" value="FI18025P1"/>
    <property type="match status" value="1"/>
</dbReference>
<comment type="caution">
    <text evidence="5">The sequence shown here is derived from an EMBL/GenBank/DDBJ whole genome shotgun (WGS) entry which is preliminary data.</text>
</comment>
<dbReference type="Gene3D" id="1.10.30.10">
    <property type="entry name" value="High mobility group box domain"/>
    <property type="match status" value="1"/>
</dbReference>
<dbReference type="Proteomes" id="UP000311382">
    <property type="component" value="Unassembled WGS sequence"/>
</dbReference>
<evidence type="ECO:0000256" key="2">
    <source>
        <dbReference type="ARBA" id="ARBA00023242"/>
    </source>
</evidence>
<keyword evidence="1 3" id="KW-0238">DNA-binding</keyword>
<evidence type="ECO:0000256" key="3">
    <source>
        <dbReference type="PROSITE-ProRule" id="PRU00267"/>
    </source>
</evidence>
<sequence>SPNHVPRPRNAFILFRSHAVTAELIPRSMGITNISQVIGSVWRGLSPVERKKWEDLAEEEKRLHKERYPDYVFRPKQ</sequence>
<evidence type="ECO:0000313" key="6">
    <source>
        <dbReference type="Proteomes" id="UP000311382"/>
    </source>
</evidence>
<dbReference type="EMBL" id="SOZI01000038">
    <property type="protein sequence ID" value="TNY21715.1"/>
    <property type="molecule type" value="Genomic_DNA"/>
</dbReference>
<accession>A0A5C5FYJ9</accession>
<dbReference type="GO" id="GO:0005634">
    <property type="term" value="C:nucleus"/>
    <property type="evidence" value="ECO:0007669"/>
    <property type="project" value="UniProtKB-UniRule"/>
</dbReference>
<feature type="non-terminal residue" evidence="5">
    <location>
        <position position="77"/>
    </location>
</feature>
<feature type="domain" description="HMG box" evidence="4">
    <location>
        <begin position="5"/>
        <end position="72"/>
    </location>
</feature>
<dbReference type="STRING" id="5288.A0A5C5FYJ9"/>
<dbReference type="SUPFAM" id="SSF47095">
    <property type="entry name" value="HMG-box"/>
    <property type="match status" value="1"/>
</dbReference>
<proteinExistence type="predicted"/>
<feature type="non-terminal residue" evidence="5">
    <location>
        <position position="1"/>
    </location>
</feature>
<reference evidence="5 6" key="1">
    <citation type="submission" date="2019-03" db="EMBL/GenBank/DDBJ databases">
        <title>Rhodosporidium diobovatum UCD-FST 08-225 genome sequencing, assembly, and annotation.</title>
        <authorList>
            <person name="Fakankun I.U."/>
            <person name="Fristensky B."/>
            <person name="Levin D.B."/>
        </authorList>
    </citation>
    <scope>NUCLEOTIDE SEQUENCE [LARGE SCALE GENOMIC DNA]</scope>
    <source>
        <strain evidence="5 6">UCD-FST 08-225</strain>
    </source>
</reference>
<dbReference type="PROSITE" id="PS50118">
    <property type="entry name" value="HMG_BOX_2"/>
    <property type="match status" value="1"/>
</dbReference>
<dbReference type="CDD" id="cd01389">
    <property type="entry name" value="HMG-box_ROX1-like"/>
    <property type="match status" value="1"/>
</dbReference>
<evidence type="ECO:0000259" key="4">
    <source>
        <dbReference type="PROSITE" id="PS50118"/>
    </source>
</evidence>
<dbReference type="SMART" id="SM00398">
    <property type="entry name" value="HMG"/>
    <property type="match status" value="1"/>
</dbReference>
<dbReference type="GO" id="GO:0000981">
    <property type="term" value="F:DNA-binding transcription factor activity, RNA polymerase II-specific"/>
    <property type="evidence" value="ECO:0007669"/>
    <property type="project" value="TreeGrafter"/>
</dbReference>
<keyword evidence="2 3" id="KW-0539">Nucleus</keyword>
<dbReference type="InterPro" id="IPR051356">
    <property type="entry name" value="SOX/SOX-like_TF"/>
</dbReference>
<dbReference type="InterPro" id="IPR036910">
    <property type="entry name" value="HMG_box_dom_sf"/>
</dbReference>
<evidence type="ECO:0000313" key="5">
    <source>
        <dbReference type="EMBL" id="TNY21715.1"/>
    </source>
</evidence>
<feature type="DNA-binding region" description="HMG box" evidence="3">
    <location>
        <begin position="5"/>
        <end position="72"/>
    </location>
</feature>
<gene>
    <name evidence="5" type="ORF">DMC30DRAFT_331891</name>
</gene>
<dbReference type="Pfam" id="PF00505">
    <property type="entry name" value="HMG_box"/>
    <property type="match status" value="1"/>
</dbReference>
<keyword evidence="6" id="KW-1185">Reference proteome</keyword>
<dbReference type="InterPro" id="IPR009071">
    <property type="entry name" value="HMG_box_dom"/>
</dbReference>
<protein>
    <submittedName>
        <fullName evidence="5">High mobility group box domain-containing protein</fullName>
    </submittedName>
</protein>
<name>A0A5C5FYJ9_9BASI</name>
<evidence type="ECO:0000256" key="1">
    <source>
        <dbReference type="ARBA" id="ARBA00023125"/>
    </source>
</evidence>
<dbReference type="PANTHER" id="PTHR45789:SF2">
    <property type="entry name" value="FI18025P1"/>
    <property type="match status" value="1"/>
</dbReference>